<dbReference type="STRING" id="1220188.A0A4S3J7I2"/>
<evidence type="ECO:0000256" key="5">
    <source>
        <dbReference type="ARBA" id="ARBA00023002"/>
    </source>
</evidence>
<dbReference type="OrthoDB" id="2015447at2759"/>
<dbReference type="GO" id="GO:0019478">
    <property type="term" value="P:D-amino acid catabolic process"/>
    <property type="evidence" value="ECO:0007669"/>
    <property type="project" value="TreeGrafter"/>
</dbReference>
<dbReference type="EMBL" id="SOSA01000475">
    <property type="protein sequence ID" value="THC90845.1"/>
    <property type="molecule type" value="Genomic_DNA"/>
</dbReference>
<dbReference type="SUPFAM" id="SSF54373">
    <property type="entry name" value="FAD-linked reductases, C-terminal domain"/>
    <property type="match status" value="1"/>
</dbReference>
<feature type="transmembrane region" description="Helical" evidence="7">
    <location>
        <begin position="6"/>
        <end position="24"/>
    </location>
</feature>
<evidence type="ECO:0000256" key="3">
    <source>
        <dbReference type="ARBA" id="ARBA00022630"/>
    </source>
</evidence>
<keyword evidence="11" id="KW-1185">Reference proteome</keyword>
<dbReference type="GeneID" id="54332312"/>
<evidence type="ECO:0000313" key="12">
    <source>
        <dbReference type="Proteomes" id="UP000324241"/>
    </source>
</evidence>
<dbReference type="EMBL" id="QUQM01000005">
    <property type="protein sequence ID" value="KAA8642855.1"/>
    <property type="molecule type" value="Genomic_DNA"/>
</dbReference>
<dbReference type="RefSeq" id="XP_033422217.1">
    <property type="nucleotide sequence ID" value="XM_033574199.1"/>
</dbReference>
<dbReference type="GO" id="GO:0071949">
    <property type="term" value="F:FAD binding"/>
    <property type="evidence" value="ECO:0007669"/>
    <property type="project" value="InterPro"/>
</dbReference>
<dbReference type="InterPro" id="IPR006076">
    <property type="entry name" value="FAD-dep_OxRdtase"/>
</dbReference>
<organism evidence="10 11">
    <name type="scientific">Aspergillus tanneri</name>
    <dbReference type="NCBI Taxonomy" id="1220188"/>
    <lineage>
        <taxon>Eukaryota</taxon>
        <taxon>Fungi</taxon>
        <taxon>Dikarya</taxon>
        <taxon>Ascomycota</taxon>
        <taxon>Pezizomycotina</taxon>
        <taxon>Eurotiomycetes</taxon>
        <taxon>Eurotiomycetidae</taxon>
        <taxon>Eurotiales</taxon>
        <taxon>Aspergillaceae</taxon>
        <taxon>Aspergillus</taxon>
        <taxon>Aspergillus subgen. Circumdati</taxon>
    </lineage>
</organism>
<keyword evidence="5" id="KW-0560">Oxidoreductase</keyword>
<reference evidence="10 11" key="1">
    <citation type="submission" date="2019-03" db="EMBL/GenBank/DDBJ databases">
        <title>The genome sequence of a newly discovered highly antifungal drug resistant Aspergillus species, Aspergillus tanneri NIH 1004.</title>
        <authorList>
            <person name="Mounaud S."/>
            <person name="Singh I."/>
            <person name="Joardar V."/>
            <person name="Pakala S."/>
            <person name="Pakala S."/>
            <person name="Venepally P."/>
            <person name="Hoover J."/>
            <person name="Nierman W."/>
            <person name="Chung J."/>
            <person name="Losada L."/>
        </authorList>
    </citation>
    <scope>NUCLEOTIDE SEQUENCE [LARGE SCALE GENOMIC DNA]</scope>
    <source>
        <strain evidence="10 11">NIH1004</strain>
    </source>
</reference>
<keyword evidence="7" id="KW-0472">Membrane</keyword>
<protein>
    <recommendedName>
        <fullName evidence="8">FAD dependent oxidoreductase domain-containing protein</fullName>
    </recommendedName>
</protein>
<keyword evidence="7" id="KW-0812">Transmembrane</keyword>
<dbReference type="VEuPathDB" id="FungiDB:EYZ11_009697"/>
<feature type="binding site" evidence="6">
    <location>
        <position position="296"/>
    </location>
    <ligand>
        <name>D-dopa</name>
        <dbReference type="ChEBI" id="CHEBI:149689"/>
    </ligand>
</feature>
<dbReference type="InterPro" id="IPR023209">
    <property type="entry name" value="DAO"/>
</dbReference>
<keyword evidence="3" id="KW-0285">Flavoprotein</keyword>
<accession>A0A4S3J7I2</accession>
<dbReference type="PROSITE" id="PS00677">
    <property type="entry name" value="DAO"/>
    <property type="match status" value="1"/>
</dbReference>
<dbReference type="Proteomes" id="UP000324241">
    <property type="component" value="Unassembled WGS sequence"/>
</dbReference>
<reference evidence="9 12" key="2">
    <citation type="submission" date="2019-08" db="EMBL/GenBank/DDBJ databases">
        <title>The genome sequence of a newly discovered highly antifungal drug resistant Aspergillus species, Aspergillus tanneri NIH 1004.</title>
        <authorList>
            <person name="Mounaud S."/>
            <person name="Singh I."/>
            <person name="Joardar V."/>
            <person name="Pakala S."/>
            <person name="Pakala S."/>
            <person name="Venepally P."/>
            <person name="Chung J.K."/>
            <person name="Losada L."/>
            <person name="Nierman W.C."/>
        </authorList>
    </citation>
    <scope>NUCLEOTIDE SEQUENCE [LARGE SCALE GENOMIC DNA]</scope>
    <source>
        <strain evidence="9 12">NIH1004</strain>
    </source>
</reference>
<keyword evidence="4 6" id="KW-0274">FAD</keyword>
<feature type="binding site" evidence="6">
    <location>
        <position position="236"/>
    </location>
    <ligand>
        <name>D-dopa</name>
        <dbReference type="ChEBI" id="CHEBI:149689"/>
    </ligand>
</feature>
<dbReference type="GO" id="GO:0005737">
    <property type="term" value="C:cytoplasm"/>
    <property type="evidence" value="ECO:0007669"/>
    <property type="project" value="TreeGrafter"/>
</dbReference>
<evidence type="ECO:0000256" key="4">
    <source>
        <dbReference type="ARBA" id="ARBA00022827"/>
    </source>
</evidence>
<proteinExistence type="inferred from homology"/>
<dbReference type="AlphaFoldDB" id="A0A4S3J7I2"/>
<comment type="caution">
    <text evidence="10">The sequence shown here is derived from an EMBL/GenBank/DDBJ whole genome shotgun (WGS) entry which is preliminary data.</text>
</comment>
<dbReference type="InterPro" id="IPR006181">
    <property type="entry name" value="D-amino_acid_oxidase_CS"/>
</dbReference>
<dbReference type="Gene3D" id="3.30.9.10">
    <property type="entry name" value="D-Amino Acid Oxidase, subunit A, domain 2"/>
    <property type="match status" value="1"/>
</dbReference>
<feature type="domain" description="FAD dependent oxidoreductase" evidence="8">
    <location>
        <begin position="5"/>
        <end position="341"/>
    </location>
</feature>
<name>A0A4S3J7I2_9EURO</name>
<dbReference type="GO" id="GO:0003884">
    <property type="term" value="F:D-amino-acid oxidase activity"/>
    <property type="evidence" value="ECO:0007669"/>
    <property type="project" value="InterPro"/>
</dbReference>
<dbReference type="Pfam" id="PF01266">
    <property type="entry name" value="DAO"/>
    <property type="match status" value="1"/>
</dbReference>
<feature type="binding site" evidence="6">
    <location>
        <position position="173"/>
    </location>
    <ligand>
        <name>FAD</name>
        <dbReference type="ChEBI" id="CHEBI:57692"/>
    </ligand>
</feature>
<dbReference type="Proteomes" id="UP000308092">
    <property type="component" value="Unassembled WGS sequence"/>
</dbReference>
<feature type="binding site" evidence="6">
    <location>
        <position position="229"/>
    </location>
    <ligand>
        <name>D-dopa</name>
        <dbReference type="ChEBI" id="CHEBI:149689"/>
    </ligand>
</feature>
<evidence type="ECO:0000313" key="9">
    <source>
        <dbReference type="EMBL" id="KAA8642855.1"/>
    </source>
</evidence>
<comment type="cofactor">
    <cofactor evidence="1 6">
        <name>FAD</name>
        <dbReference type="ChEBI" id="CHEBI:57692"/>
    </cofactor>
</comment>
<gene>
    <name evidence="9" type="ORF">ATNIH1004_009610</name>
    <name evidence="10" type="ORF">EYZ11_009697</name>
</gene>
<dbReference type="Gene3D" id="3.40.50.720">
    <property type="entry name" value="NAD(P)-binding Rossmann-like Domain"/>
    <property type="match status" value="1"/>
</dbReference>
<evidence type="ECO:0000259" key="8">
    <source>
        <dbReference type="Pfam" id="PF01266"/>
    </source>
</evidence>
<evidence type="ECO:0000313" key="11">
    <source>
        <dbReference type="Proteomes" id="UP000308092"/>
    </source>
</evidence>
<evidence type="ECO:0000313" key="10">
    <source>
        <dbReference type="EMBL" id="THC90845.1"/>
    </source>
</evidence>
<evidence type="ECO:0000256" key="2">
    <source>
        <dbReference type="ARBA" id="ARBA00006730"/>
    </source>
</evidence>
<dbReference type="PANTHER" id="PTHR11530">
    <property type="entry name" value="D-AMINO ACID OXIDASE"/>
    <property type="match status" value="1"/>
</dbReference>
<dbReference type="SUPFAM" id="SSF51971">
    <property type="entry name" value="Nucleotide-binding domain"/>
    <property type="match status" value="1"/>
</dbReference>
<feature type="binding site" evidence="6">
    <location>
        <begin position="51"/>
        <end position="52"/>
    </location>
    <ligand>
        <name>FAD</name>
        <dbReference type="ChEBI" id="CHEBI:57692"/>
    </ligand>
</feature>
<feature type="binding site" evidence="6">
    <location>
        <position position="325"/>
    </location>
    <ligand>
        <name>D-dopa</name>
        <dbReference type="ChEBI" id="CHEBI:149689"/>
    </ligand>
</feature>
<keyword evidence="7" id="KW-1133">Transmembrane helix</keyword>
<sequence>MARDDIVILGWTCSAGIIGLSVALELSKRGYGQHITVVAEHLPGDKDIKYTSPWAGANFSGISGSNANALRWDRLGYSTMMELVDRGAEEAKYLSKTESIEYWDEMPSVDKIRSMTEYLRDLVQIPKSELPKGVSFGIKFTTITLNAPAHCQHLQSLLSQPKYGSVLFVRRNVARLKDAFLSANTRIVFNCIGNTAVSFPDVMDSKCYPTRGQIVLVKAPAVKRNMMRHGRNYETYIIPRPLSDSTVILGGYMQKGNWDSQAKPHETESILKRTGDLLPVLKNAETKVLGVAVGLRPSREGGARVELEAIPQDGKVVVHNYGAGGTGFQAGLGMAKDAVDLAAEELGKIKDRSRL</sequence>
<comment type="similarity">
    <text evidence="2">Belongs to the DAMOX/DASOX family.</text>
</comment>
<evidence type="ECO:0000256" key="1">
    <source>
        <dbReference type="ARBA" id="ARBA00001974"/>
    </source>
</evidence>
<evidence type="ECO:0000256" key="6">
    <source>
        <dbReference type="PIRSR" id="PIRSR000189-1"/>
    </source>
</evidence>
<evidence type="ECO:0000256" key="7">
    <source>
        <dbReference type="SAM" id="Phobius"/>
    </source>
</evidence>
<dbReference type="PANTHER" id="PTHR11530:SF11">
    <property type="entry name" value="D-ASPARTATE OXIDASE"/>
    <property type="match status" value="1"/>
</dbReference>
<dbReference type="PIRSF" id="PIRSF000189">
    <property type="entry name" value="D-aa_oxidase"/>
    <property type="match status" value="1"/>
</dbReference>